<organism evidence="1 2">
    <name type="scientific">Saccharomycopsis crataegensis</name>
    <dbReference type="NCBI Taxonomy" id="43959"/>
    <lineage>
        <taxon>Eukaryota</taxon>
        <taxon>Fungi</taxon>
        <taxon>Dikarya</taxon>
        <taxon>Ascomycota</taxon>
        <taxon>Saccharomycotina</taxon>
        <taxon>Saccharomycetes</taxon>
        <taxon>Saccharomycopsidaceae</taxon>
        <taxon>Saccharomycopsis</taxon>
    </lineage>
</organism>
<name>A0AAV5QSN8_9ASCO</name>
<evidence type="ECO:0000313" key="1">
    <source>
        <dbReference type="EMBL" id="GMM37774.1"/>
    </source>
</evidence>
<proteinExistence type="predicted"/>
<dbReference type="GeneID" id="90075749"/>
<dbReference type="Proteomes" id="UP001360560">
    <property type="component" value="Unassembled WGS sequence"/>
</dbReference>
<dbReference type="EMBL" id="BTFZ01000012">
    <property type="protein sequence ID" value="GMM37774.1"/>
    <property type="molecule type" value="Genomic_DNA"/>
</dbReference>
<dbReference type="AlphaFoldDB" id="A0AAV5QSN8"/>
<accession>A0AAV5QSN8</accession>
<keyword evidence="2" id="KW-1185">Reference proteome</keyword>
<protein>
    <submittedName>
        <fullName evidence="1">Uncharacterized protein</fullName>
    </submittedName>
</protein>
<sequence length="77" mass="9466">MARRKSLNAFFGVDKKRKREEVRRNFEGLQRNRRIFCGYWLLILHEKCQCLKLKFSQKQNQLADDHKKQKDEQKKID</sequence>
<comment type="caution">
    <text evidence="1">The sequence shown here is derived from an EMBL/GenBank/DDBJ whole genome shotgun (WGS) entry which is preliminary data.</text>
</comment>
<evidence type="ECO:0000313" key="2">
    <source>
        <dbReference type="Proteomes" id="UP001360560"/>
    </source>
</evidence>
<gene>
    <name evidence="1" type="ORF">DASC09_050990</name>
</gene>
<reference evidence="1 2" key="1">
    <citation type="journal article" date="2023" name="Elife">
        <title>Identification of key yeast species and microbe-microbe interactions impacting larval growth of Drosophila in the wild.</title>
        <authorList>
            <person name="Mure A."/>
            <person name="Sugiura Y."/>
            <person name="Maeda R."/>
            <person name="Honda K."/>
            <person name="Sakurai N."/>
            <person name="Takahashi Y."/>
            <person name="Watada M."/>
            <person name="Katoh T."/>
            <person name="Gotoh A."/>
            <person name="Gotoh Y."/>
            <person name="Taniguchi I."/>
            <person name="Nakamura K."/>
            <person name="Hayashi T."/>
            <person name="Katayama T."/>
            <person name="Uemura T."/>
            <person name="Hattori Y."/>
        </authorList>
    </citation>
    <scope>NUCLEOTIDE SEQUENCE [LARGE SCALE GENOMIC DNA]</scope>
    <source>
        <strain evidence="1 2">SC-9</strain>
    </source>
</reference>
<dbReference type="RefSeq" id="XP_064854770.1">
    <property type="nucleotide sequence ID" value="XM_064998698.1"/>
</dbReference>